<organism evidence="2 3">
    <name type="scientific">Fusarium tjaetaba</name>
    <dbReference type="NCBI Taxonomy" id="1567544"/>
    <lineage>
        <taxon>Eukaryota</taxon>
        <taxon>Fungi</taxon>
        <taxon>Dikarya</taxon>
        <taxon>Ascomycota</taxon>
        <taxon>Pezizomycotina</taxon>
        <taxon>Sordariomycetes</taxon>
        <taxon>Hypocreomycetidae</taxon>
        <taxon>Hypocreales</taxon>
        <taxon>Nectriaceae</taxon>
        <taxon>Fusarium</taxon>
        <taxon>Fusarium fujikuroi species complex</taxon>
    </lineage>
</organism>
<dbReference type="OrthoDB" id="10363033at2759"/>
<reference evidence="2 3" key="1">
    <citation type="submission" date="2020-05" db="EMBL/GenBank/DDBJ databases">
        <title>Identification and distribution of gene clusters putatively required for synthesis of sphingolipid metabolism inhibitors in phylogenetically diverse species of the filamentous fungus Fusarium.</title>
        <authorList>
            <person name="Kim H.-S."/>
            <person name="Busman M."/>
            <person name="Brown D.W."/>
            <person name="Divon H."/>
            <person name="Uhlig S."/>
            <person name="Proctor R.H."/>
        </authorList>
    </citation>
    <scope>NUCLEOTIDE SEQUENCE [LARGE SCALE GENOMIC DNA]</scope>
    <source>
        <strain evidence="2 3">NRRL 66243</strain>
    </source>
</reference>
<feature type="compositionally biased region" description="Polar residues" evidence="1">
    <location>
        <begin position="83"/>
        <end position="92"/>
    </location>
</feature>
<feature type="region of interest" description="Disordered" evidence="1">
    <location>
        <begin position="55"/>
        <end position="113"/>
    </location>
</feature>
<dbReference type="RefSeq" id="XP_037202772.1">
    <property type="nucleotide sequence ID" value="XM_037342980.1"/>
</dbReference>
<feature type="compositionally biased region" description="Basic residues" evidence="1">
    <location>
        <begin position="101"/>
        <end position="113"/>
    </location>
</feature>
<proteinExistence type="predicted"/>
<comment type="caution">
    <text evidence="2">The sequence shown here is derived from an EMBL/GenBank/DDBJ whole genome shotgun (WGS) entry which is preliminary data.</text>
</comment>
<dbReference type="GeneID" id="59295250"/>
<evidence type="ECO:0000313" key="2">
    <source>
        <dbReference type="EMBL" id="KAF5624754.1"/>
    </source>
</evidence>
<dbReference type="AlphaFoldDB" id="A0A8H5VKX7"/>
<gene>
    <name evidence="2" type="ORF">FTJAE_10166</name>
</gene>
<keyword evidence="3" id="KW-1185">Reference proteome</keyword>
<sequence>MVPPPSSLHLAFTPEEAHPPPVPAPLRVLYLGYLTLTSPHLVSTIDIHINHSFPQKHTPPVFPSGQRHSPKIPGQGPPALHARQNQDPSSSLAHPDACKPYHLRRGQGTHHRKVQLCEPEIPFDKGR</sequence>
<evidence type="ECO:0000256" key="1">
    <source>
        <dbReference type="SAM" id="MobiDB-lite"/>
    </source>
</evidence>
<accession>A0A8H5VKX7</accession>
<protein>
    <submittedName>
        <fullName evidence="2">Uncharacterized protein</fullName>
    </submittedName>
</protein>
<dbReference type="EMBL" id="JAAQRI010000235">
    <property type="protein sequence ID" value="KAF5624754.1"/>
    <property type="molecule type" value="Genomic_DNA"/>
</dbReference>
<name>A0A8H5VKX7_9HYPO</name>
<evidence type="ECO:0000313" key="3">
    <source>
        <dbReference type="Proteomes" id="UP000530670"/>
    </source>
</evidence>
<dbReference type="Proteomes" id="UP000530670">
    <property type="component" value="Unassembled WGS sequence"/>
</dbReference>